<reference evidence="7 8" key="1">
    <citation type="submission" date="2016-11" db="EMBL/GenBank/DDBJ databases">
        <title>Trade-off between light-utilization and light-protection in marine flavobacteria.</title>
        <authorList>
            <person name="Kumagai Y."/>
        </authorList>
    </citation>
    <scope>NUCLEOTIDE SEQUENCE [LARGE SCALE GENOMIC DNA]</scope>
    <source>
        <strain evidence="7 8">NBRC 107125</strain>
    </source>
</reference>
<name>A0A1X9NG02_9GAMM</name>
<evidence type="ECO:0000256" key="1">
    <source>
        <dbReference type="ARBA" id="ARBA00008779"/>
    </source>
</evidence>
<protein>
    <submittedName>
        <fullName evidence="7">Arylsulfatase</fullName>
    </submittedName>
</protein>
<dbReference type="PROSITE" id="PS00523">
    <property type="entry name" value="SULFATASE_1"/>
    <property type="match status" value="1"/>
</dbReference>
<dbReference type="STRING" id="716816.BST96_14540"/>
<dbReference type="Pfam" id="PF00884">
    <property type="entry name" value="Sulfatase"/>
    <property type="match status" value="1"/>
</dbReference>
<dbReference type="CDD" id="cd16025">
    <property type="entry name" value="PAS_like"/>
    <property type="match status" value="1"/>
</dbReference>
<dbReference type="Gene3D" id="3.30.1120.10">
    <property type="match status" value="1"/>
</dbReference>
<evidence type="ECO:0000256" key="5">
    <source>
        <dbReference type="SAM" id="Phobius"/>
    </source>
</evidence>
<dbReference type="InterPro" id="IPR050738">
    <property type="entry name" value="Sulfatase"/>
</dbReference>
<dbReference type="GO" id="GO:0046872">
    <property type="term" value="F:metal ion binding"/>
    <property type="evidence" value="ECO:0007669"/>
    <property type="project" value="UniProtKB-KW"/>
</dbReference>
<gene>
    <name evidence="7" type="ORF">BST96_14540</name>
</gene>
<feature type="transmembrane region" description="Helical" evidence="5">
    <location>
        <begin position="562"/>
        <end position="579"/>
    </location>
</feature>
<dbReference type="InterPro" id="IPR000917">
    <property type="entry name" value="Sulfatase_N"/>
</dbReference>
<dbReference type="PANTHER" id="PTHR42693:SF33">
    <property type="entry name" value="ARYLSULFATASE"/>
    <property type="match status" value="1"/>
</dbReference>
<feature type="domain" description="Sulfatase N-terminal" evidence="6">
    <location>
        <begin position="17"/>
        <end position="425"/>
    </location>
</feature>
<dbReference type="Proteomes" id="UP000193450">
    <property type="component" value="Chromosome"/>
</dbReference>
<accession>A0A1X9NG02</accession>
<proteinExistence type="inferred from homology"/>
<dbReference type="KEGG" id="osg:BST96_14540"/>
<evidence type="ECO:0000256" key="2">
    <source>
        <dbReference type="ARBA" id="ARBA00022723"/>
    </source>
</evidence>
<sequence>MTSLLFSTWVTASAAKPNIVVILADDLGYSDIAPYGSEINTPNLDQLAQQGLRFSRYYTSASCAPTRAMLLTGVDSHRAGVANIAEALTPAQSHSPFYRGTLNHNVVTIATLLKDAGYHTNMTGKWHLGHEDPGLMPSQRGFEQTVMMPFSGGDNWTQQSYLPNYQKTLWFENGKEITLPEDFYSSEFIVDKAIAQIEKHRGDKQPFFSYLAFQAVHIPVQAPREYTEKYLNTYQSGWSTLRAQREQAVKDLGLIARDAPIKTMNTTLDWDGLSDEEKRYNSKRMAVYAGMVDAMDFHIGRLLNYLKAIGEYDNTVIIFTSDNGPEPSDPATMSALFPLIREHLLGYNADIDTLGERYSYNTIGTSFASAAASPLGHYKFHSGEGGMRVPMIISGPILAQQLQGQISHSKAFVKDLAPTILAIAGTEHPGSLYQGKTIEPQTGKDLVPLITDNKKTVYSDTDIIAYEIGGNAALIKGDYKISYNRGSQNDSRWHLYHLVKDPGETQAIESTFPAIFSDLLSEYEIYTRENGVIPVPEDYNQTKQAGRNGLIKRLKETKVNQNAILLLLLVVAAMVVISVKRKKR</sequence>
<keyword evidence="5" id="KW-0472">Membrane</keyword>
<evidence type="ECO:0000259" key="6">
    <source>
        <dbReference type="Pfam" id="PF00884"/>
    </source>
</evidence>
<keyword evidence="2" id="KW-0479">Metal-binding</keyword>
<evidence type="ECO:0000313" key="8">
    <source>
        <dbReference type="Proteomes" id="UP000193450"/>
    </source>
</evidence>
<dbReference type="EMBL" id="CP019343">
    <property type="protein sequence ID" value="ARN76426.1"/>
    <property type="molecule type" value="Genomic_DNA"/>
</dbReference>
<dbReference type="PANTHER" id="PTHR42693">
    <property type="entry name" value="ARYLSULFATASE FAMILY MEMBER"/>
    <property type="match status" value="1"/>
</dbReference>
<keyword evidence="5" id="KW-0812">Transmembrane</keyword>
<dbReference type="Gene3D" id="3.40.720.10">
    <property type="entry name" value="Alkaline Phosphatase, subunit A"/>
    <property type="match status" value="1"/>
</dbReference>
<dbReference type="AlphaFoldDB" id="A0A1X9NG02"/>
<comment type="similarity">
    <text evidence="1">Belongs to the sulfatase family.</text>
</comment>
<evidence type="ECO:0000256" key="4">
    <source>
        <dbReference type="ARBA" id="ARBA00022837"/>
    </source>
</evidence>
<dbReference type="SUPFAM" id="SSF53649">
    <property type="entry name" value="Alkaline phosphatase-like"/>
    <property type="match status" value="1"/>
</dbReference>
<evidence type="ECO:0000313" key="7">
    <source>
        <dbReference type="EMBL" id="ARN76426.1"/>
    </source>
</evidence>
<keyword evidence="5" id="KW-1133">Transmembrane helix</keyword>
<organism evidence="7 8">
    <name type="scientific">Oceanicoccus sagamiensis</name>
    <dbReference type="NCBI Taxonomy" id="716816"/>
    <lineage>
        <taxon>Bacteria</taxon>
        <taxon>Pseudomonadati</taxon>
        <taxon>Pseudomonadota</taxon>
        <taxon>Gammaproteobacteria</taxon>
        <taxon>Cellvibrionales</taxon>
        <taxon>Spongiibacteraceae</taxon>
        <taxon>Oceanicoccus</taxon>
    </lineage>
</organism>
<dbReference type="InterPro" id="IPR017850">
    <property type="entry name" value="Alkaline_phosphatase_core_sf"/>
</dbReference>
<dbReference type="GO" id="GO:0004065">
    <property type="term" value="F:arylsulfatase activity"/>
    <property type="evidence" value="ECO:0007669"/>
    <property type="project" value="TreeGrafter"/>
</dbReference>
<keyword evidence="8" id="KW-1185">Reference proteome</keyword>
<keyword evidence="3" id="KW-0378">Hydrolase</keyword>
<keyword evidence="4" id="KW-0106">Calcium</keyword>
<dbReference type="InterPro" id="IPR024607">
    <property type="entry name" value="Sulfatase_CS"/>
</dbReference>
<evidence type="ECO:0000256" key="3">
    <source>
        <dbReference type="ARBA" id="ARBA00022801"/>
    </source>
</evidence>